<gene>
    <name evidence="1" type="ORF">ZIOFF_074292</name>
</gene>
<dbReference type="Proteomes" id="UP000734854">
    <property type="component" value="Unassembled WGS sequence"/>
</dbReference>
<keyword evidence="2" id="KW-1185">Reference proteome</keyword>
<evidence type="ECO:0000313" key="2">
    <source>
        <dbReference type="Proteomes" id="UP000734854"/>
    </source>
</evidence>
<organism evidence="1 2">
    <name type="scientific">Zingiber officinale</name>
    <name type="common">Ginger</name>
    <name type="synonym">Amomum zingiber</name>
    <dbReference type="NCBI Taxonomy" id="94328"/>
    <lineage>
        <taxon>Eukaryota</taxon>
        <taxon>Viridiplantae</taxon>
        <taxon>Streptophyta</taxon>
        <taxon>Embryophyta</taxon>
        <taxon>Tracheophyta</taxon>
        <taxon>Spermatophyta</taxon>
        <taxon>Magnoliopsida</taxon>
        <taxon>Liliopsida</taxon>
        <taxon>Zingiberales</taxon>
        <taxon>Zingiberaceae</taxon>
        <taxon>Zingiber</taxon>
    </lineage>
</organism>
<geneLocation type="mitochondrion" evidence="1"/>
<sequence>MSTTSSSVYPFLRNFSGPRQPCQHSGHTNHSSDRCWAKFRRPAWAQTATSTSGSLGTASTTSILSPQSMSSSLVTLSAEEYAAFRLYQTPQSSAMASHVNPTTEGNTAFVASSSWILDSGASSHMSGEGFALTHQLQCSITFHPFHCTLQDLQTGKRIGLGRKVRPGVYQLVQDIIPPGLAYQTSFSEPSILWHYRLGHPSHSRLQQALPCTTIEQSGFKRCAVDHSVFFYKHTSSGCVIIAVYVDDLLITGSSLLRLPSLKEGELVLRKVQQKAGKMAKNWEGPFRIEKGLNQGAYRLQDMDGRVYPRSWNADNLRKFYQ</sequence>
<proteinExistence type="predicted"/>
<reference evidence="1 2" key="1">
    <citation type="submission" date="2020-08" db="EMBL/GenBank/DDBJ databases">
        <title>Plant Genome Project.</title>
        <authorList>
            <person name="Zhang R.-G."/>
        </authorList>
    </citation>
    <scope>NUCLEOTIDE SEQUENCE [LARGE SCALE GENOMIC DNA]</scope>
    <source>
        <tissue evidence="1">Rhizome</tissue>
    </source>
</reference>
<dbReference type="AlphaFoldDB" id="A0A8J5C279"/>
<evidence type="ECO:0000313" key="1">
    <source>
        <dbReference type="EMBL" id="KAG6467782.1"/>
    </source>
</evidence>
<keyword evidence="1" id="KW-0496">Mitochondrion</keyword>
<protein>
    <recommendedName>
        <fullName evidence="3">Retrovirus-related Pol polyprotein from transposon RE2</fullName>
    </recommendedName>
</protein>
<dbReference type="EMBL" id="JACMSC010000023">
    <property type="protein sequence ID" value="KAG6467782.1"/>
    <property type="molecule type" value="Genomic_DNA"/>
</dbReference>
<comment type="caution">
    <text evidence="1">The sequence shown here is derived from an EMBL/GenBank/DDBJ whole genome shotgun (WGS) entry which is preliminary data.</text>
</comment>
<evidence type="ECO:0008006" key="3">
    <source>
        <dbReference type="Google" id="ProtNLM"/>
    </source>
</evidence>
<accession>A0A8J5C279</accession>
<name>A0A8J5C279_ZINOF</name>